<keyword evidence="1" id="KW-1133">Transmembrane helix</keyword>
<feature type="transmembrane region" description="Helical" evidence="1">
    <location>
        <begin position="78"/>
        <end position="103"/>
    </location>
</feature>
<reference evidence="2" key="1">
    <citation type="journal article" date="2020" name="mSystems">
        <title>Genome- and Community-Level Interaction Insights into Carbon Utilization and Element Cycling Functions of Hydrothermarchaeota in Hydrothermal Sediment.</title>
        <authorList>
            <person name="Zhou Z."/>
            <person name="Liu Y."/>
            <person name="Xu W."/>
            <person name="Pan J."/>
            <person name="Luo Z.H."/>
            <person name="Li M."/>
        </authorList>
    </citation>
    <scope>NUCLEOTIDE SEQUENCE [LARGE SCALE GENOMIC DNA]</scope>
    <source>
        <strain evidence="2">SpSt-780</strain>
    </source>
</reference>
<keyword evidence="1" id="KW-0472">Membrane</keyword>
<protein>
    <submittedName>
        <fullName evidence="2">Uncharacterized protein</fullName>
    </submittedName>
</protein>
<evidence type="ECO:0000256" key="1">
    <source>
        <dbReference type="SAM" id="Phobius"/>
    </source>
</evidence>
<name>A0A7C4U7I3_UNCW3</name>
<evidence type="ECO:0000313" key="2">
    <source>
        <dbReference type="EMBL" id="HGW91977.1"/>
    </source>
</evidence>
<gene>
    <name evidence="2" type="ORF">ENV67_05485</name>
</gene>
<comment type="caution">
    <text evidence="2">The sequence shown here is derived from an EMBL/GenBank/DDBJ whole genome shotgun (WGS) entry which is preliminary data.</text>
</comment>
<dbReference type="EMBL" id="DTHG01000069">
    <property type="protein sequence ID" value="HGW91977.1"/>
    <property type="molecule type" value="Genomic_DNA"/>
</dbReference>
<keyword evidence="1" id="KW-0812">Transmembrane</keyword>
<accession>A0A7C4U7I3</accession>
<organism evidence="2">
    <name type="scientific">candidate division WOR-3 bacterium</name>
    <dbReference type="NCBI Taxonomy" id="2052148"/>
    <lineage>
        <taxon>Bacteria</taxon>
        <taxon>Bacteria division WOR-3</taxon>
    </lineage>
</organism>
<sequence length="108" mass="13161">MEFEEILKKAVLEKPKNDILFLWKRKVLFRERHNSSYVIFYYVLPVIFSLVFFVIYKTKFLLIPDFSLNLCAEFLKHLIFAHYHIIILLMISIYIIYFVFTILKAMED</sequence>
<dbReference type="AlphaFoldDB" id="A0A7C4U7I3"/>
<proteinExistence type="predicted"/>
<feature type="transmembrane region" description="Helical" evidence="1">
    <location>
        <begin position="39"/>
        <end position="58"/>
    </location>
</feature>